<comment type="caution">
    <text evidence="2">The sequence shown here is derived from an EMBL/GenBank/DDBJ whole genome shotgun (WGS) entry which is preliminary data.</text>
</comment>
<protein>
    <submittedName>
        <fullName evidence="2">Uncharacterized protein</fullName>
    </submittedName>
</protein>
<sequence length="739" mass="78122">MGDPLTWTADVHEVPWDTLEDLDGPASEIPGLLIQAFEPSPQEAVDAIEEIADCVDTTVRMWVVVSEPDVLTSSVPALLPFLVRLASDRDRPAEAREAAMNLVVDLTGLAHRVRPENLDTAWPGAWSDQRPRIEALLLDPLPSIVLHAVDALAREAHAVPRLFRVLHGRWEAAGDGAEGAHEGQNGQGALAGAEGPRGRDEARAGASGTGDGRRTRLRLLTRAVELLGARPDGIPPDVLSWLLDRREHGDLDERMVVAFASPALVPADPLPLVLEGIVGDAARPVTGRPLWSEIAYPALSSGTLLVRYGLLFVARALAEDRPARERIVEALIDHPRAAVRLGAVRLAHDLVAEYRSGGERWAGPVGALLDDPDSEVRAWSLRLLTMAGGAARPSADRLAELARPATGPDGAADDSAGDGEDPEEAGTARAGAGTGQIGTEAAFSLLTLALMGDARAVPLLTARADRPGFGFDPGRETGRDLGLPDILEHLAGHADVLVPHLRERLRGEGGDTDAVLRSLVRWGPAAAPLADDVAALLDTGRHAERALGALAAIGPAAAGHAARVRSLGGDAPGAGVARAYLGITGDAGAALDLLPDRPAMGHEGLQELLDGIGPPAVRHAPALREHLESHLEQGHLRETRALSALWSITGDTAFVLRVLLSPAQRVLTTWAATRVGPPAVRLLGRIGPDAAEALPLLYALRDSERSAWPGWTGMGWKEALRDRRLVVDVRDAVRRIEGG</sequence>
<dbReference type="Proteomes" id="UP001356095">
    <property type="component" value="Unassembled WGS sequence"/>
</dbReference>
<accession>A0ABU7KA07</accession>
<dbReference type="SUPFAM" id="SSF48371">
    <property type="entry name" value="ARM repeat"/>
    <property type="match status" value="1"/>
</dbReference>
<feature type="compositionally biased region" description="Acidic residues" evidence="1">
    <location>
        <begin position="411"/>
        <end position="424"/>
    </location>
</feature>
<evidence type="ECO:0000313" key="2">
    <source>
        <dbReference type="EMBL" id="MEE2039084.1"/>
    </source>
</evidence>
<name>A0ABU7KA07_9ACTN</name>
<proteinExistence type="predicted"/>
<feature type="region of interest" description="Disordered" evidence="1">
    <location>
        <begin position="175"/>
        <end position="212"/>
    </location>
</feature>
<keyword evidence="3" id="KW-1185">Reference proteome</keyword>
<dbReference type="InterPro" id="IPR016024">
    <property type="entry name" value="ARM-type_fold"/>
</dbReference>
<evidence type="ECO:0000256" key="1">
    <source>
        <dbReference type="SAM" id="MobiDB-lite"/>
    </source>
</evidence>
<gene>
    <name evidence="2" type="ORF">Q8791_17870</name>
</gene>
<feature type="region of interest" description="Disordered" evidence="1">
    <location>
        <begin position="403"/>
        <end position="433"/>
    </location>
</feature>
<organism evidence="2 3">
    <name type="scientific">Nocardiopsis codii</name>
    <dbReference type="NCBI Taxonomy" id="3065942"/>
    <lineage>
        <taxon>Bacteria</taxon>
        <taxon>Bacillati</taxon>
        <taxon>Actinomycetota</taxon>
        <taxon>Actinomycetes</taxon>
        <taxon>Streptosporangiales</taxon>
        <taxon>Nocardiopsidaceae</taxon>
        <taxon>Nocardiopsis</taxon>
    </lineage>
</organism>
<reference evidence="2 3" key="1">
    <citation type="submission" date="2023-08" db="EMBL/GenBank/DDBJ databases">
        <authorList>
            <person name="Girao M."/>
            <person name="Carvalho M.F."/>
        </authorList>
    </citation>
    <scope>NUCLEOTIDE SEQUENCE [LARGE SCALE GENOMIC DNA]</scope>
    <source>
        <strain evidence="2 3">CT-R113</strain>
    </source>
</reference>
<dbReference type="EMBL" id="JAUZMY010000017">
    <property type="protein sequence ID" value="MEE2039084.1"/>
    <property type="molecule type" value="Genomic_DNA"/>
</dbReference>
<dbReference type="RefSeq" id="WP_330092861.1">
    <property type="nucleotide sequence ID" value="NZ_JAUZMY010000017.1"/>
</dbReference>
<evidence type="ECO:0000313" key="3">
    <source>
        <dbReference type="Proteomes" id="UP001356095"/>
    </source>
</evidence>